<dbReference type="Pfam" id="PF03466">
    <property type="entry name" value="LysR_substrate"/>
    <property type="match status" value="1"/>
</dbReference>
<feature type="domain" description="HTH lysR-type" evidence="5">
    <location>
        <begin position="1"/>
        <end position="60"/>
    </location>
</feature>
<accession>A0ABU3B382</accession>
<dbReference type="RefSeq" id="WP_311656436.1">
    <property type="nucleotide sequence ID" value="NZ_JAVRHY010000001.1"/>
</dbReference>
<dbReference type="InterPro" id="IPR005119">
    <property type="entry name" value="LysR_subst-bd"/>
</dbReference>
<dbReference type="PRINTS" id="PR00039">
    <property type="entry name" value="HTHLYSR"/>
</dbReference>
<dbReference type="NCBIfam" id="NF009327">
    <property type="entry name" value="PRK12684.1"/>
    <property type="match status" value="1"/>
</dbReference>
<dbReference type="PANTHER" id="PTHR30126:SF6">
    <property type="entry name" value="HTH-TYPE TRANSCRIPTIONAL REGULATOR CYSB-RELATED"/>
    <property type="match status" value="1"/>
</dbReference>
<evidence type="ECO:0000259" key="5">
    <source>
        <dbReference type="PROSITE" id="PS50931"/>
    </source>
</evidence>
<evidence type="ECO:0000313" key="7">
    <source>
        <dbReference type="Proteomes" id="UP001259982"/>
    </source>
</evidence>
<keyword evidence="3" id="KW-0238">DNA-binding</keyword>
<dbReference type="CDD" id="cd08413">
    <property type="entry name" value="PBP2_CysB_like"/>
    <property type="match status" value="1"/>
</dbReference>
<keyword evidence="7" id="KW-1185">Reference proteome</keyword>
<name>A0ABU3B382_9GAMM</name>
<dbReference type="Pfam" id="PF00126">
    <property type="entry name" value="HTH_1"/>
    <property type="match status" value="1"/>
</dbReference>
<dbReference type="InterPro" id="IPR037423">
    <property type="entry name" value="CysB_PBP2"/>
</dbReference>
<dbReference type="SUPFAM" id="SSF53850">
    <property type="entry name" value="Periplasmic binding protein-like II"/>
    <property type="match status" value="1"/>
</dbReference>
<protein>
    <submittedName>
        <fullName evidence="6">HTH-type transcriptional regulator CysB</fullName>
    </submittedName>
</protein>
<dbReference type="Gene3D" id="3.40.190.10">
    <property type="entry name" value="Periplasmic binding protein-like II"/>
    <property type="match status" value="2"/>
</dbReference>
<dbReference type="InterPro" id="IPR036390">
    <property type="entry name" value="WH_DNA-bd_sf"/>
</dbReference>
<keyword evidence="4" id="KW-0804">Transcription</keyword>
<dbReference type="SUPFAM" id="SSF46785">
    <property type="entry name" value="Winged helix' DNA-binding domain"/>
    <property type="match status" value="1"/>
</dbReference>
<dbReference type="Proteomes" id="UP001259982">
    <property type="component" value="Unassembled WGS sequence"/>
</dbReference>
<evidence type="ECO:0000256" key="2">
    <source>
        <dbReference type="ARBA" id="ARBA00023015"/>
    </source>
</evidence>
<dbReference type="NCBIfam" id="NF009326">
    <property type="entry name" value="PRK12681.1"/>
    <property type="match status" value="1"/>
</dbReference>
<dbReference type="EMBL" id="JAVRHY010000001">
    <property type="protein sequence ID" value="MDT0616917.1"/>
    <property type="molecule type" value="Genomic_DNA"/>
</dbReference>
<dbReference type="InterPro" id="IPR000847">
    <property type="entry name" value="LysR_HTH_N"/>
</dbReference>
<reference evidence="6 7" key="1">
    <citation type="submission" date="2023-09" db="EMBL/GenBank/DDBJ databases">
        <authorList>
            <person name="Rey-Velasco X."/>
        </authorList>
    </citation>
    <scope>NUCLEOTIDE SEQUENCE [LARGE SCALE GENOMIC DNA]</scope>
    <source>
        <strain evidence="6 7">P385</strain>
    </source>
</reference>
<dbReference type="Gene3D" id="1.10.10.10">
    <property type="entry name" value="Winged helix-like DNA-binding domain superfamily/Winged helix DNA-binding domain"/>
    <property type="match status" value="1"/>
</dbReference>
<gene>
    <name evidence="6" type="primary">cysB</name>
    <name evidence="6" type="ORF">RM531_00375</name>
</gene>
<evidence type="ECO:0000256" key="3">
    <source>
        <dbReference type="ARBA" id="ARBA00023125"/>
    </source>
</evidence>
<comment type="caution">
    <text evidence="6">The sequence shown here is derived from an EMBL/GenBank/DDBJ whole genome shotgun (WGS) entry which is preliminary data.</text>
</comment>
<proteinExistence type="inferred from homology"/>
<evidence type="ECO:0000256" key="1">
    <source>
        <dbReference type="ARBA" id="ARBA00009437"/>
    </source>
</evidence>
<sequence length="326" mass="36949">MKLRQLQFIHEVARRNLNITAAAEYLNTSQPGISKQIRLLEEELGVEIFARNGKHLDRITPAGEEILKVARRMLHEADNIHRAADEFQSADSGDLSIGTTHTQARYALPATIQGFKKRYPRVSLHLNQGSPPQIAQWAADGEVDFAIATEAMEHFEELIMLPCYHWNRCVLVPPDHPLASVEKLTIPALAEHPLITYTFGFTGRSQLDRAFITRGVSPDVVLTAVDADVIKTYVRLGLGIGIVANMAYDPEEDSDLVRLDASHLFEYSTTHIGFRRNTYLRAYMTRFIGMFAPHLTPDVVERAIEYHPGDRYRRLVQELQPELPRE</sequence>
<evidence type="ECO:0000256" key="4">
    <source>
        <dbReference type="ARBA" id="ARBA00023163"/>
    </source>
</evidence>
<dbReference type="PROSITE" id="PS50931">
    <property type="entry name" value="HTH_LYSR"/>
    <property type="match status" value="1"/>
</dbReference>
<comment type="similarity">
    <text evidence="1">Belongs to the LysR transcriptional regulatory family.</text>
</comment>
<dbReference type="InterPro" id="IPR036388">
    <property type="entry name" value="WH-like_DNA-bd_sf"/>
</dbReference>
<keyword evidence="2" id="KW-0805">Transcription regulation</keyword>
<dbReference type="PANTHER" id="PTHR30126">
    <property type="entry name" value="HTH-TYPE TRANSCRIPTIONAL REGULATOR"/>
    <property type="match status" value="1"/>
</dbReference>
<evidence type="ECO:0000313" key="6">
    <source>
        <dbReference type="EMBL" id="MDT0616917.1"/>
    </source>
</evidence>
<organism evidence="6 7">
    <name type="scientific">Spectribacter acetivorans</name>
    <dbReference type="NCBI Taxonomy" id="3075603"/>
    <lineage>
        <taxon>Bacteria</taxon>
        <taxon>Pseudomonadati</taxon>
        <taxon>Pseudomonadota</taxon>
        <taxon>Gammaproteobacteria</taxon>
        <taxon>Salinisphaerales</taxon>
        <taxon>Salinisphaeraceae</taxon>
        <taxon>Spectribacter</taxon>
    </lineage>
</organism>